<feature type="domain" description="Thioesterase" evidence="2">
    <location>
        <begin position="12"/>
        <end position="74"/>
    </location>
</feature>
<comment type="similarity">
    <text evidence="1">Belongs to the thioesterase family.</text>
</comment>
<dbReference type="KEGG" id="kcm:ABWK59_34300"/>
<protein>
    <submittedName>
        <fullName evidence="3">Thioesterase domain-containing protein</fullName>
    </submittedName>
</protein>
<dbReference type="PANTHER" id="PTHR11487:SF0">
    <property type="entry name" value="S-ACYL FATTY ACID SYNTHASE THIOESTERASE, MEDIUM CHAIN"/>
    <property type="match status" value="1"/>
</dbReference>
<evidence type="ECO:0000313" key="3">
    <source>
        <dbReference type="EMBL" id="XCM83642.1"/>
    </source>
</evidence>
<dbReference type="PANTHER" id="PTHR11487">
    <property type="entry name" value="THIOESTERASE"/>
    <property type="match status" value="1"/>
</dbReference>
<gene>
    <name evidence="3" type="ORF">ABWK59_34300</name>
</gene>
<dbReference type="InterPro" id="IPR029058">
    <property type="entry name" value="AB_hydrolase_fold"/>
</dbReference>
<dbReference type="AlphaFoldDB" id="A0AAU8K8P9"/>
<organism evidence="3">
    <name type="scientific">Kitasatospora camelliae</name>
    <dbReference type="NCBI Taxonomy" id="3156397"/>
    <lineage>
        <taxon>Bacteria</taxon>
        <taxon>Bacillati</taxon>
        <taxon>Actinomycetota</taxon>
        <taxon>Actinomycetes</taxon>
        <taxon>Kitasatosporales</taxon>
        <taxon>Streptomycetaceae</taxon>
        <taxon>Kitasatospora</taxon>
    </lineage>
</organism>
<dbReference type="GO" id="GO:0008610">
    <property type="term" value="P:lipid biosynthetic process"/>
    <property type="evidence" value="ECO:0007669"/>
    <property type="project" value="TreeGrafter"/>
</dbReference>
<dbReference type="InterPro" id="IPR001031">
    <property type="entry name" value="Thioesterase"/>
</dbReference>
<proteinExistence type="inferred from homology"/>
<accession>A0AAU8K8P9</accession>
<dbReference type="Gene3D" id="3.40.50.1820">
    <property type="entry name" value="alpha/beta hydrolase"/>
    <property type="match status" value="1"/>
</dbReference>
<name>A0AAU8K8P9_9ACTN</name>
<dbReference type="SUPFAM" id="SSF53474">
    <property type="entry name" value="alpha/beta-Hydrolases"/>
    <property type="match status" value="1"/>
</dbReference>
<sequence length="119" mass="13141">MPHLRTGPRADRRLVCFPHAGGSASYFRPVATALSPRVEVIAVQYPGRQDRRLEPPVDDIGLLADRIADALAPCAEPLHLQRAGRTPVQVFSGGHFYLSDRPAEVIDLLRRRLLGADPR</sequence>
<evidence type="ECO:0000256" key="1">
    <source>
        <dbReference type="ARBA" id="ARBA00007169"/>
    </source>
</evidence>
<dbReference type="EMBL" id="CP159872">
    <property type="protein sequence ID" value="XCM83642.1"/>
    <property type="molecule type" value="Genomic_DNA"/>
</dbReference>
<dbReference type="Pfam" id="PF00975">
    <property type="entry name" value="Thioesterase"/>
    <property type="match status" value="1"/>
</dbReference>
<evidence type="ECO:0000259" key="2">
    <source>
        <dbReference type="Pfam" id="PF00975"/>
    </source>
</evidence>
<reference evidence="3" key="1">
    <citation type="submission" date="2024-06" db="EMBL/GenBank/DDBJ databases">
        <title>The genome sequences of Kitasatospora sp. strain HUAS MG31.</title>
        <authorList>
            <person name="Mo P."/>
        </authorList>
    </citation>
    <scope>NUCLEOTIDE SEQUENCE</scope>
    <source>
        <strain evidence="3">HUAS MG31</strain>
    </source>
</reference>
<dbReference type="RefSeq" id="WP_354644578.1">
    <property type="nucleotide sequence ID" value="NZ_CP159872.1"/>
</dbReference>
<dbReference type="InterPro" id="IPR012223">
    <property type="entry name" value="TEII"/>
</dbReference>